<evidence type="ECO:0000256" key="6">
    <source>
        <dbReference type="ARBA" id="ARBA00022660"/>
    </source>
</evidence>
<evidence type="ECO:0000256" key="8">
    <source>
        <dbReference type="ARBA" id="ARBA00022792"/>
    </source>
</evidence>
<evidence type="ECO:0000256" key="17">
    <source>
        <dbReference type="ARBA" id="ARBA00049551"/>
    </source>
</evidence>
<feature type="transmembrane region" description="Helical" evidence="18">
    <location>
        <begin position="117"/>
        <end position="138"/>
    </location>
</feature>
<dbReference type="RefSeq" id="YP_009422185.1">
    <property type="nucleotide sequence ID" value="NC_035757.1"/>
</dbReference>
<feature type="transmembrane region" description="Helical" evidence="18">
    <location>
        <begin position="6"/>
        <end position="26"/>
    </location>
</feature>
<evidence type="ECO:0000256" key="15">
    <source>
        <dbReference type="ARBA" id="ARBA00023136"/>
    </source>
</evidence>
<dbReference type="AlphaFoldDB" id="A0A219LUV1"/>
<dbReference type="Pfam" id="PF00361">
    <property type="entry name" value="Proton_antipo_M"/>
    <property type="match status" value="1"/>
</dbReference>
<keyword evidence="6" id="KW-0679">Respiratory chain</keyword>
<comment type="similarity">
    <text evidence="2">Belongs to the complex I subunit 2 family.</text>
</comment>
<evidence type="ECO:0000256" key="1">
    <source>
        <dbReference type="ARBA" id="ARBA00004448"/>
    </source>
</evidence>
<keyword evidence="13" id="KW-0830">Ubiquinone</keyword>
<organism evidence="20">
    <name type="scientific">Ruditapes decussatus</name>
    <dbReference type="NCBI Taxonomy" id="104385"/>
    <lineage>
        <taxon>Eukaryota</taxon>
        <taxon>Metazoa</taxon>
        <taxon>Spiralia</taxon>
        <taxon>Lophotrochozoa</taxon>
        <taxon>Mollusca</taxon>
        <taxon>Bivalvia</taxon>
        <taxon>Autobranchia</taxon>
        <taxon>Heteroconchia</taxon>
        <taxon>Euheterodonta</taxon>
        <taxon>Imparidentia</taxon>
        <taxon>Neoheterodontei</taxon>
        <taxon>Venerida</taxon>
        <taxon>Veneroidea</taxon>
        <taxon>Veneridae</taxon>
        <taxon>Ruditapes</taxon>
    </lineage>
</organism>
<comment type="subcellular location">
    <subcellularLocation>
        <location evidence="1">Mitochondrion inner membrane</location>
        <topology evidence="1">Multi-pass membrane protein</topology>
    </subcellularLocation>
</comment>
<evidence type="ECO:0000256" key="2">
    <source>
        <dbReference type="ARBA" id="ARBA00007012"/>
    </source>
</evidence>
<evidence type="ECO:0000256" key="10">
    <source>
        <dbReference type="ARBA" id="ARBA00022982"/>
    </source>
</evidence>
<evidence type="ECO:0000256" key="12">
    <source>
        <dbReference type="ARBA" id="ARBA00023027"/>
    </source>
</evidence>
<reference evidence="20" key="1">
    <citation type="submission" date="2014-10" db="EMBL/GenBank/DDBJ databases">
        <authorList>
            <person name="Seo M.-J."/>
            <person name="Seok Y.J."/>
            <person name="Cha I.-T."/>
        </authorList>
    </citation>
    <scope>NUCLEOTIDE SEQUENCE</scope>
    <source>
        <tissue evidence="20">Gonad</tissue>
    </source>
</reference>
<evidence type="ECO:0000256" key="18">
    <source>
        <dbReference type="SAM" id="Phobius"/>
    </source>
</evidence>
<feature type="domain" description="NADH:quinone oxidoreductase/Mrp antiporter transmembrane" evidence="19">
    <location>
        <begin position="27"/>
        <end position="284"/>
    </location>
</feature>
<dbReference type="GO" id="GO:0006120">
    <property type="term" value="P:mitochondrial electron transport, NADH to ubiquinone"/>
    <property type="evidence" value="ECO:0007669"/>
    <property type="project" value="TreeGrafter"/>
</dbReference>
<dbReference type="InterPro" id="IPR050175">
    <property type="entry name" value="Complex_I_Subunit_2"/>
</dbReference>
<evidence type="ECO:0000256" key="3">
    <source>
        <dbReference type="ARBA" id="ARBA00012944"/>
    </source>
</evidence>
<keyword evidence="8" id="KW-0999">Mitochondrion inner membrane</keyword>
<evidence type="ECO:0000313" key="20">
    <source>
        <dbReference type="EMBL" id="AJY78590.1"/>
    </source>
</evidence>
<dbReference type="PANTHER" id="PTHR46552">
    <property type="entry name" value="NADH-UBIQUINONE OXIDOREDUCTASE CHAIN 2"/>
    <property type="match status" value="1"/>
</dbReference>
<protein>
    <recommendedName>
        <fullName evidence="4">NADH-ubiquinone oxidoreductase chain 2</fullName>
        <ecNumber evidence="3">7.1.1.2</ecNumber>
    </recommendedName>
    <alternativeName>
        <fullName evidence="16">NADH dehydrogenase subunit 2</fullName>
    </alternativeName>
</protein>
<keyword evidence="11 18" id="KW-1133">Transmembrane helix</keyword>
<evidence type="ECO:0000256" key="5">
    <source>
        <dbReference type="ARBA" id="ARBA00022448"/>
    </source>
</evidence>
<dbReference type="GO" id="GO:0005743">
    <property type="term" value="C:mitochondrial inner membrane"/>
    <property type="evidence" value="ECO:0007669"/>
    <property type="project" value="UniProtKB-SubCell"/>
</dbReference>
<evidence type="ECO:0000256" key="9">
    <source>
        <dbReference type="ARBA" id="ARBA00022967"/>
    </source>
</evidence>
<keyword evidence="5" id="KW-0813">Transport</keyword>
<feature type="transmembrane region" description="Helical" evidence="18">
    <location>
        <begin position="150"/>
        <end position="177"/>
    </location>
</feature>
<sequence length="339" mass="37588">MFGIVMSLSMVVSLIFSLVGVMMSFVSLNLLGVWVGMELSFLSVICFASGSSVEETESMMKYFIIQVIGSCVSGMGFILASNLSEVMACQLFILIGMMVKLGVFPFHFWVAPVVSKLSWAGCASVLLVQKLIPIWVLSNYLILYKDVSRVEFFCCMTSLVGCLGGLSVLNYRVLLGFSSVQNLGPMVLLCCCENFELWVYVVVYFMLTGFAMMGLWQLGIYGFQDLVKETGLKGMDNLWWVSLYFLSSAGLPPFVGCAMKIALLNGCWSKMTFGTGICVLSSCISLMFYLSVVLAVVVYWGKNVFMVSKEKRKEFNYMVNISLLVNLSGGFIAFLWMSL</sequence>
<feature type="transmembrane region" description="Helical" evidence="18">
    <location>
        <begin position="197"/>
        <end position="218"/>
    </location>
</feature>
<name>A0A219LUV1_9BIVA</name>
<keyword evidence="15 18" id="KW-0472">Membrane</keyword>
<dbReference type="CTD" id="4536"/>
<proteinExistence type="inferred from homology"/>
<dbReference type="EMBL" id="KP089983">
    <property type="protein sequence ID" value="AJY78590.1"/>
    <property type="molecule type" value="Genomic_DNA"/>
</dbReference>
<feature type="transmembrane region" description="Helical" evidence="18">
    <location>
        <begin position="91"/>
        <end position="111"/>
    </location>
</feature>
<evidence type="ECO:0000256" key="7">
    <source>
        <dbReference type="ARBA" id="ARBA00022692"/>
    </source>
</evidence>
<keyword evidence="10" id="KW-0249">Electron transport</keyword>
<dbReference type="PANTHER" id="PTHR46552:SF1">
    <property type="entry name" value="NADH-UBIQUINONE OXIDOREDUCTASE CHAIN 2"/>
    <property type="match status" value="1"/>
</dbReference>
<evidence type="ECO:0000256" key="14">
    <source>
        <dbReference type="ARBA" id="ARBA00023128"/>
    </source>
</evidence>
<keyword evidence="7 18" id="KW-0812">Transmembrane</keyword>
<keyword evidence="12" id="KW-0520">NAD</keyword>
<evidence type="ECO:0000256" key="11">
    <source>
        <dbReference type="ARBA" id="ARBA00022989"/>
    </source>
</evidence>
<feature type="transmembrane region" description="Helical" evidence="18">
    <location>
        <begin position="273"/>
        <end position="297"/>
    </location>
</feature>
<feature type="transmembrane region" description="Helical" evidence="18">
    <location>
        <begin position="238"/>
        <end position="261"/>
    </location>
</feature>
<dbReference type="EC" id="7.1.1.2" evidence="3"/>
<dbReference type="InterPro" id="IPR001750">
    <property type="entry name" value="ND/Mrp_TM"/>
</dbReference>
<geneLocation type="mitochondrion" evidence="20"/>
<feature type="transmembrane region" description="Helical" evidence="18">
    <location>
        <begin position="59"/>
        <end position="79"/>
    </location>
</feature>
<feature type="transmembrane region" description="Helical" evidence="18">
    <location>
        <begin position="317"/>
        <end position="337"/>
    </location>
</feature>
<evidence type="ECO:0000256" key="4">
    <source>
        <dbReference type="ARBA" id="ARBA00021008"/>
    </source>
</evidence>
<evidence type="ECO:0000256" key="16">
    <source>
        <dbReference type="ARBA" id="ARBA00031028"/>
    </source>
</evidence>
<keyword evidence="9" id="KW-1278">Translocase</keyword>
<dbReference type="GeneID" id="33912890"/>
<evidence type="ECO:0000259" key="19">
    <source>
        <dbReference type="Pfam" id="PF00361"/>
    </source>
</evidence>
<accession>A0A219LUV1</accession>
<gene>
    <name evidence="20" type="primary">ND2</name>
</gene>
<evidence type="ECO:0000256" key="13">
    <source>
        <dbReference type="ARBA" id="ARBA00023075"/>
    </source>
</evidence>
<keyword evidence="14 20" id="KW-0496">Mitochondrion</keyword>
<comment type="catalytic activity">
    <reaction evidence="17">
        <text>a ubiquinone + NADH + 5 H(+)(in) = a ubiquinol + NAD(+) + 4 H(+)(out)</text>
        <dbReference type="Rhea" id="RHEA:29091"/>
        <dbReference type="Rhea" id="RHEA-COMP:9565"/>
        <dbReference type="Rhea" id="RHEA-COMP:9566"/>
        <dbReference type="ChEBI" id="CHEBI:15378"/>
        <dbReference type="ChEBI" id="CHEBI:16389"/>
        <dbReference type="ChEBI" id="CHEBI:17976"/>
        <dbReference type="ChEBI" id="CHEBI:57540"/>
        <dbReference type="ChEBI" id="CHEBI:57945"/>
        <dbReference type="EC" id="7.1.1.2"/>
    </reaction>
</comment>
<dbReference type="GO" id="GO:0008137">
    <property type="term" value="F:NADH dehydrogenase (ubiquinone) activity"/>
    <property type="evidence" value="ECO:0007669"/>
    <property type="project" value="UniProtKB-EC"/>
</dbReference>